<feature type="transmembrane region" description="Helical" evidence="1">
    <location>
        <begin position="12"/>
        <end position="33"/>
    </location>
</feature>
<comment type="caution">
    <text evidence="2">The sequence shown here is derived from an EMBL/GenBank/DDBJ whole genome shotgun (WGS) entry which is preliminary data.</text>
</comment>
<keyword evidence="1" id="KW-0812">Transmembrane</keyword>
<dbReference type="AlphaFoldDB" id="A0A224XDZ4"/>
<protein>
    <submittedName>
        <fullName evidence="2">Uncharacterized protein</fullName>
    </submittedName>
</protein>
<sequence length="196" mass="22819">MKKFFKSSWKIYTILACIFTTLVIVIWLVMSYLSQYRYSYGVSGGYLKTLENNHELVIKDLSQDKINASYFYDEDTSYDLLKIEEKKVEYFFNHNGIAQIYIKGKTGHIEIEKMSDSGKVEKVMLTAFSGIDTAKASYNINQLSKARAYFWGDLPPKELDKMMKDYVGTNDEIRTVVLRAEQYQKDIKNILKSVEE</sequence>
<evidence type="ECO:0000313" key="3">
    <source>
        <dbReference type="Proteomes" id="UP000218689"/>
    </source>
</evidence>
<evidence type="ECO:0000256" key="1">
    <source>
        <dbReference type="SAM" id="Phobius"/>
    </source>
</evidence>
<dbReference type="RefSeq" id="WP_094785336.1">
    <property type="nucleotide sequence ID" value="NZ_BEDT01000005.1"/>
</dbReference>
<dbReference type="EMBL" id="BEDT01000005">
    <property type="protein sequence ID" value="GAX48324.1"/>
    <property type="molecule type" value="Genomic_DNA"/>
</dbReference>
<accession>A0A224XDZ4</accession>
<gene>
    <name evidence="2" type="ORF">RsY01_1940</name>
</gene>
<keyword evidence="3" id="KW-1185">Reference proteome</keyword>
<dbReference type="Proteomes" id="UP000218689">
    <property type="component" value="Unassembled WGS sequence"/>
</dbReference>
<organism evidence="2 3">
    <name type="scientific">Pseudolactococcus reticulitermitis</name>
    <dbReference type="NCBI Taxonomy" id="2025039"/>
    <lineage>
        <taxon>Bacteria</taxon>
        <taxon>Bacillati</taxon>
        <taxon>Bacillota</taxon>
        <taxon>Bacilli</taxon>
        <taxon>Lactobacillales</taxon>
        <taxon>Streptococcaceae</taxon>
        <taxon>Pseudolactococcus</taxon>
    </lineage>
</organism>
<keyword evidence="1" id="KW-0472">Membrane</keyword>
<proteinExistence type="predicted"/>
<reference evidence="3" key="1">
    <citation type="submission" date="2017-08" db="EMBL/GenBank/DDBJ databases">
        <title>Draft genome sequence of Lactococcus sp. strain Rs-Y01, isolated from the gut of the lower termite Reticulitermes speratus.</title>
        <authorList>
            <person name="Ohkuma M."/>
            <person name="Yuki M."/>
        </authorList>
    </citation>
    <scope>NUCLEOTIDE SEQUENCE [LARGE SCALE GENOMIC DNA]</scope>
    <source>
        <strain evidence="3">Rs-Y01</strain>
    </source>
</reference>
<name>A0A224XDZ4_9LACT</name>
<evidence type="ECO:0000313" key="2">
    <source>
        <dbReference type="EMBL" id="GAX48324.1"/>
    </source>
</evidence>
<keyword evidence="1" id="KW-1133">Transmembrane helix</keyword>